<feature type="region of interest" description="Disordered" evidence="1">
    <location>
        <begin position="179"/>
        <end position="220"/>
    </location>
</feature>
<evidence type="ECO:0000313" key="3">
    <source>
        <dbReference type="EMBL" id="GLU45835.1"/>
    </source>
</evidence>
<dbReference type="EMBL" id="BSQG01000001">
    <property type="protein sequence ID" value="GLU45835.1"/>
    <property type="molecule type" value="Genomic_DNA"/>
</dbReference>
<feature type="compositionally biased region" description="Basic and acidic residues" evidence="1">
    <location>
        <begin position="196"/>
        <end position="220"/>
    </location>
</feature>
<accession>A0A9W6P247</accession>
<protein>
    <recommendedName>
        <fullName evidence="5">Secreted protein</fullName>
    </recommendedName>
</protein>
<name>A0A9W6P247_9ACTN</name>
<keyword evidence="2" id="KW-0472">Membrane</keyword>
<organism evidence="3 4">
    <name type="scientific">Nocardiopsis ansamitocini</name>
    <dbReference type="NCBI Taxonomy" id="1670832"/>
    <lineage>
        <taxon>Bacteria</taxon>
        <taxon>Bacillati</taxon>
        <taxon>Actinomycetota</taxon>
        <taxon>Actinomycetes</taxon>
        <taxon>Streptosporangiales</taxon>
        <taxon>Nocardiopsidaceae</taxon>
        <taxon>Nocardiopsis</taxon>
    </lineage>
</organism>
<evidence type="ECO:0000313" key="4">
    <source>
        <dbReference type="Proteomes" id="UP001165092"/>
    </source>
</evidence>
<evidence type="ECO:0000256" key="2">
    <source>
        <dbReference type="SAM" id="Phobius"/>
    </source>
</evidence>
<sequence>MDTGLMIGLAVFIVLAIIAVAAAAVLVPKQRSQQLKKKFGPEYDRAVDQHQDRKAAERELVDRQKRHSALTLRSLSPETRAEYAAEWTRVQERFVDDPASAVTDADRLMTRVMADRGYPTEGPEQQAADLSVEHAQTIGHYRSARDAVERHQKGGADTEELRTAMVHYRTLFGELLEEDVTKNDHAGGEGRTTVPESREDRVQRDAPAESATRRDTPETR</sequence>
<dbReference type="RefSeq" id="WP_285756715.1">
    <property type="nucleotide sequence ID" value="NZ_BSQG01000001.1"/>
</dbReference>
<keyword evidence="4" id="KW-1185">Reference proteome</keyword>
<reference evidence="3" key="1">
    <citation type="submission" date="2023-02" db="EMBL/GenBank/DDBJ databases">
        <title>Nocardiopsis ansamitocini NBRC 112285.</title>
        <authorList>
            <person name="Ichikawa N."/>
            <person name="Sato H."/>
            <person name="Tonouchi N."/>
        </authorList>
    </citation>
    <scope>NUCLEOTIDE SEQUENCE</scope>
    <source>
        <strain evidence="3">NBRC 112285</strain>
    </source>
</reference>
<gene>
    <name evidence="3" type="ORF">Nans01_01860</name>
</gene>
<keyword evidence="2" id="KW-0812">Transmembrane</keyword>
<evidence type="ECO:0008006" key="5">
    <source>
        <dbReference type="Google" id="ProtNLM"/>
    </source>
</evidence>
<dbReference type="AlphaFoldDB" id="A0A9W6P247"/>
<feature type="transmembrane region" description="Helical" evidence="2">
    <location>
        <begin position="6"/>
        <end position="27"/>
    </location>
</feature>
<evidence type="ECO:0000256" key="1">
    <source>
        <dbReference type="SAM" id="MobiDB-lite"/>
    </source>
</evidence>
<comment type="caution">
    <text evidence="3">The sequence shown here is derived from an EMBL/GenBank/DDBJ whole genome shotgun (WGS) entry which is preliminary data.</text>
</comment>
<proteinExistence type="predicted"/>
<keyword evidence="2" id="KW-1133">Transmembrane helix</keyword>
<dbReference type="Proteomes" id="UP001165092">
    <property type="component" value="Unassembled WGS sequence"/>
</dbReference>
<feature type="compositionally biased region" description="Basic and acidic residues" evidence="1">
    <location>
        <begin position="179"/>
        <end position="188"/>
    </location>
</feature>